<dbReference type="InterPro" id="IPR036188">
    <property type="entry name" value="FAD/NAD-bd_sf"/>
</dbReference>
<keyword evidence="11" id="KW-1185">Reference proteome</keyword>
<dbReference type="Proteomes" id="UP000017559">
    <property type="component" value="Unassembled WGS sequence"/>
</dbReference>
<dbReference type="PANTHER" id="PTHR43004:SF19">
    <property type="entry name" value="BINDING MONOOXYGENASE, PUTATIVE (JCVI)-RELATED"/>
    <property type="match status" value="1"/>
</dbReference>
<comment type="cofactor">
    <cofactor evidence="1">
        <name>FAD</name>
        <dbReference type="ChEBI" id="CHEBI:57692"/>
    </cofactor>
</comment>
<keyword evidence="4" id="KW-0274">FAD</keyword>
<keyword evidence="3" id="KW-0285">Flavoprotein</keyword>
<dbReference type="KEGG" id="mrr:Moror_6146"/>
<name>V2WSI3_MONRO</name>
<comment type="similarity">
    <text evidence="2">Belongs to the PheA/TfdB FAD monooxygenase family.</text>
</comment>
<keyword evidence="7" id="KW-0472">Membrane</keyword>
<evidence type="ECO:0000259" key="9">
    <source>
        <dbReference type="Pfam" id="PF07976"/>
    </source>
</evidence>
<dbReference type="GO" id="GO:0071949">
    <property type="term" value="F:FAD binding"/>
    <property type="evidence" value="ECO:0007669"/>
    <property type="project" value="InterPro"/>
</dbReference>
<dbReference type="InterPro" id="IPR012941">
    <property type="entry name" value="Phe_hydrox_C_dim_dom"/>
</dbReference>
<dbReference type="Gene3D" id="3.50.50.60">
    <property type="entry name" value="FAD/NAD(P)-binding domain"/>
    <property type="match status" value="1"/>
</dbReference>
<comment type="caution">
    <text evidence="10">The sequence shown here is derived from an EMBL/GenBank/DDBJ whole genome shotgun (WGS) entry which is preliminary data.</text>
</comment>
<organism evidence="10 11">
    <name type="scientific">Moniliophthora roreri (strain MCA 2997)</name>
    <name type="common">Cocoa frosty pod rot fungus</name>
    <name type="synonym">Crinipellis roreri</name>
    <dbReference type="NCBI Taxonomy" id="1381753"/>
    <lineage>
        <taxon>Eukaryota</taxon>
        <taxon>Fungi</taxon>
        <taxon>Dikarya</taxon>
        <taxon>Basidiomycota</taxon>
        <taxon>Agaricomycotina</taxon>
        <taxon>Agaricomycetes</taxon>
        <taxon>Agaricomycetidae</taxon>
        <taxon>Agaricales</taxon>
        <taxon>Marasmiineae</taxon>
        <taxon>Marasmiaceae</taxon>
        <taxon>Moniliophthora</taxon>
    </lineage>
</organism>
<accession>V2WSI3</accession>
<dbReference type="GO" id="GO:0016709">
    <property type="term" value="F:oxidoreductase activity, acting on paired donors, with incorporation or reduction of molecular oxygen, NAD(P)H as one donor, and incorporation of one atom of oxygen"/>
    <property type="evidence" value="ECO:0007669"/>
    <property type="project" value="UniProtKB-ARBA"/>
</dbReference>
<evidence type="ECO:0000256" key="3">
    <source>
        <dbReference type="ARBA" id="ARBA00022630"/>
    </source>
</evidence>
<evidence type="ECO:0000256" key="6">
    <source>
        <dbReference type="SAM" id="MobiDB-lite"/>
    </source>
</evidence>
<keyword evidence="7" id="KW-1133">Transmembrane helix</keyword>
<keyword evidence="10" id="KW-0503">Monooxygenase</keyword>
<evidence type="ECO:0000256" key="1">
    <source>
        <dbReference type="ARBA" id="ARBA00001974"/>
    </source>
</evidence>
<evidence type="ECO:0000313" key="10">
    <source>
        <dbReference type="EMBL" id="ESK84527.1"/>
    </source>
</evidence>
<dbReference type="Pfam" id="PF01494">
    <property type="entry name" value="FAD_binding_3"/>
    <property type="match status" value="1"/>
</dbReference>
<reference evidence="10 11" key="1">
    <citation type="journal article" date="2014" name="BMC Genomics">
        <title>Genome and secretome analysis of the hemibiotrophic fungal pathogen, Moniliophthora roreri, which causes frosty pod rot disease of cacao: mechanisms of the biotrophic and necrotrophic phases.</title>
        <authorList>
            <person name="Meinhardt L.W."/>
            <person name="Costa G.G.L."/>
            <person name="Thomazella D.P.T."/>
            <person name="Teixeira P.J.P.L."/>
            <person name="Carazzolle M.F."/>
            <person name="Schuster S.C."/>
            <person name="Carlson J.E."/>
            <person name="Guiltinan M.J."/>
            <person name="Mieczkowski P."/>
            <person name="Farmer A."/>
            <person name="Ramaraj T."/>
            <person name="Crozier J."/>
            <person name="Davis R.E."/>
            <person name="Shao J."/>
            <person name="Melnick R.L."/>
            <person name="Pereira G.A.G."/>
            <person name="Bailey B.A."/>
        </authorList>
    </citation>
    <scope>NUCLEOTIDE SEQUENCE [LARGE SCALE GENOMIC DNA]</scope>
    <source>
        <strain evidence="10 11">MCA 2997</strain>
    </source>
</reference>
<feature type="compositionally biased region" description="Basic and acidic residues" evidence="6">
    <location>
        <begin position="416"/>
        <end position="430"/>
    </location>
</feature>
<sequence>MQTKTESAAVLIVGVGPSGLILALLLLRHDIPVRIIDKGPTFMVGQRGAGIMPRTQELYKILGILPQVEKGSARVPKVRMYPSPEVEGQPPLKEYDMVEHFEEKPEYYRINAVMFGQEDHQAMLREILSKEYGCHIELSTELVSFTPHPDHVVARVRNLKTFAEEKVRVDWLLGADGAHSVVRKQLGLTFLGETVDAVTLAIGDIEVLEGFDSEFWSMWGSHTDRMVTLRPYSRQGKNYHWFGVGGKNVDVPKVASDREMLLQHIHEIIGRKKFKYGEVRSAAPWKANIRMTDRFGQGRVFVAGDAAHIHSPTGGQGLNSGVQDSFNLAWKLALVHKGLAAPSLLESYTTERLPVIASMLNQTTELMHKSFVSVAGDHRGWIRGWDLRQFGVNYRGSSVILDERYTDTNEPVDPYRSSHDGTAHAGDRASDAPGLVWNGEKKRLFDLLDSVSHTALFFCGEQPSTEAKGTLDFLSVHPRARGVPMKTIVIYPQGNDSPKDLGMDYTFVDGDAYAYKHYCVKQGESWIVVVRPDGYIGAVVKGASGLRKYFQLVLQ</sequence>
<dbReference type="Gene3D" id="3.40.30.20">
    <property type="match status" value="1"/>
</dbReference>
<feature type="region of interest" description="Disordered" evidence="6">
    <location>
        <begin position="410"/>
        <end position="432"/>
    </location>
</feature>
<evidence type="ECO:0000256" key="7">
    <source>
        <dbReference type="SAM" id="Phobius"/>
    </source>
</evidence>
<dbReference type="PANTHER" id="PTHR43004">
    <property type="entry name" value="TRK SYSTEM POTASSIUM UPTAKE PROTEIN"/>
    <property type="match status" value="1"/>
</dbReference>
<dbReference type="Gene3D" id="3.30.9.10">
    <property type="entry name" value="D-Amino Acid Oxidase, subunit A, domain 2"/>
    <property type="match status" value="1"/>
</dbReference>
<dbReference type="Pfam" id="PF07976">
    <property type="entry name" value="Phe_hydrox_dim"/>
    <property type="match status" value="1"/>
</dbReference>
<evidence type="ECO:0000313" key="11">
    <source>
        <dbReference type="Proteomes" id="UP000017559"/>
    </source>
</evidence>
<dbReference type="InterPro" id="IPR038220">
    <property type="entry name" value="PHOX_C_sf"/>
</dbReference>
<dbReference type="SUPFAM" id="SSF51905">
    <property type="entry name" value="FAD/NAD(P)-binding domain"/>
    <property type="match status" value="1"/>
</dbReference>
<dbReference type="OrthoDB" id="2690153at2759"/>
<dbReference type="AlphaFoldDB" id="V2WSI3"/>
<dbReference type="PRINTS" id="PR00420">
    <property type="entry name" value="RNGMNOXGNASE"/>
</dbReference>
<evidence type="ECO:0000256" key="5">
    <source>
        <dbReference type="ARBA" id="ARBA00023002"/>
    </source>
</evidence>
<dbReference type="InterPro" id="IPR002938">
    <property type="entry name" value="FAD-bd"/>
</dbReference>
<gene>
    <name evidence="10" type="ORF">Moror_6146</name>
</gene>
<keyword evidence="7" id="KW-0812">Transmembrane</keyword>
<feature type="domain" description="Phenol hydroxylase-like C-terminal dimerisation" evidence="9">
    <location>
        <begin position="508"/>
        <end position="552"/>
    </location>
</feature>
<proteinExistence type="inferred from homology"/>
<feature type="transmembrane region" description="Helical" evidence="7">
    <location>
        <begin position="7"/>
        <end position="27"/>
    </location>
</feature>
<protein>
    <submittedName>
        <fullName evidence="10">Monooxygenase</fullName>
    </submittedName>
</protein>
<dbReference type="HOGENOM" id="CLU_009665_20_3_1"/>
<evidence type="ECO:0000256" key="2">
    <source>
        <dbReference type="ARBA" id="ARBA00007801"/>
    </source>
</evidence>
<evidence type="ECO:0000256" key="4">
    <source>
        <dbReference type="ARBA" id="ARBA00022827"/>
    </source>
</evidence>
<evidence type="ECO:0000259" key="8">
    <source>
        <dbReference type="Pfam" id="PF01494"/>
    </source>
</evidence>
<dbReference type="InterPro" id="IPR036249">
    <property type="entry name" value="Thioredoxin-like_sf"/>
</dbReference>
<keyword evidence="5" id="KW-0560">Oxidoreductase</keyword>
<dbReference type="InterPro" id="IPR050641">
    <property type="entry name" value="RIFMO-like"/>
</dbReference>
<dbReference type="EMBL" id="AWSO01001288">
    <property type="protein sequence ID" value="ESK84527.1"/>
    <property type="molecule type" value="Genomic_DNA"/>
</dbReference>
<feature type="domain" description="FAD-binding" evidence="8">
    <location>
        <begin position="8"/>
        <end position="362"/>
    </location>
</feature>
<dbReference type="SUPFAM" id="SSF52833">
    <property type="entry name" value="Thioredoxin-like"/>
    <property type="match status" value="1"/>
</dbReference>